<feature type="transmembrane region" description="Helical" evidence="5">
    <location>
        <begin position="63"/>
        <end position="81"/>
    </location>
</feature>
<reference evidence="6 7" key="1">
    <citation type="submission" date="2020-07" db="EMBL/GenBank/DDBJ databases">
        <title>Sequencing the genomes of 1000 actinobacteria strains.</title>
        <authorList>
            <person name="Klenk H.-P."/>
        </authorList>
    </citation>
    <scope>NUCLEOTIDE SEQUENCE [LARGE SCALE GENOMIC DNA]</scope>
    <source>
        <strain evidence="6 7">DSM 45117</strain>
    </source>
</reference>
<dbReference type="PIRSF" id="PIRSF030066">
    <property type="entry name" value="UCP030066"/>
    <property type="match status" value="1"/>
</dbReference>
<keyword evidence="2 5" id="KW-0812">Transmembrane</keyword>
<evidence type="ECO:0000256" key="3">
    <source>
        <dbReference type="ARBA" id="ARBA00022989"/>
    </source>
</evidence>
<evidence type="ECO:0000256" key="5">
    <source>
        <dbReference type="SAM" id="Phobius"/>
    </source>
</evidence>
<feature type="transmembrane region" description="Helical" evidence="5">
    <location>
        <begin position="25"/>
        <end position="43"/>
    </location>
</feature>
<keyword evidence="7" id="KW-1185">Reference proteome</keyword>
<evidence type="ECO:0000313" key="6">
    <source>
        <dbReference type="EMBL" id="NYH82054.1"/>
    </source>
</evidence>
<evidence type="ECO:0000313" key="7">
    <source>
        <dbReference type="Proteomes" id="UP000533017"/>
    </source>
</evidence>
<keyword evidence="3 5" id="KW-1133">Transmembrane helix</keyword>
<evidence type="ECO:0000256" key="1">
    <source>
        <dbReference type="ARBA" id="ARBA00004141"/>
    </source>
</evidence>
<dbReference type="EMBL" id="JACBZA010000001">
    <property type="protein sequence ID" value="NYH82054.1"/>
    <property type="molecule type" value="Genomic_DNA"/>
</dbReference>
<name>A0ABX2RYC9_9ACTN</name>
<comment type="caution">
    <text evidence="6">The sequence shown here is derived from an EMBL/GenBank/DDBJ whole genome shotgun (WGS) entry which is preliminary data.</text>
</comment>
<comment type="subcellular location">
    <subcellularLocation>
        <location evidence="1">Membrane</location>
        <topology evidence="1">Multi-pass membrane protein</topology>
    </subcellularLocation>
</comment>
<protein>
    <submittedName>
        <fullName evidence="6">Membrane protein YphA (DoxX/SURF4 family)</fullName>
    </submittedName>
</protein>
<accession>A0ABX2RYC9</accession>
<organism evidence="6 7">
    <name type="scientific">Actinopolymorpha cephalotaxi</name>
    <dbReference type="NCBI Taxonomy" id="504797"/>
    <lineage>
        <taxon>Bacteria</taxon>
        <taxon>Bacillati</taxon>
        <taxon>Actinomycetota</taxon>
        <taxon>Actinomycetes</taxon>
        <taxon>Propionibacteriales</taxon>
        <taxon>Actinopolymorphaceae</taxon>
        <taxon>Actinopolymorpha</taxon>
    </lineage>
</organism>
<feature type="transmembrane region" description="Helical" evidence="5">
    <location>
        <begin position="90"/>
        <end position="109"/>
    </location>
</feature>
<proteinExistence type="predicted"/>
<dbReference type="Pfam" id="PF13564">
    <property type="entry name" value="DoxX_2"/>
    <property type="match status" value="1"/>
</dbReference>
<gene>
    <name evidence="6" type="ORF">FHR37_000905</name>
</gene>
<sequence length="139" mass="14816">MSRTTTAFRPTAPAPSTRSRWRAGLYWSATTLVVAECAIGGAMDLLRMPPFYPVMIALGYPGYLATIMGTAKIAAAVVVVAPRLPRLKEWAYAGVMINLVGAIASTIAVHQPASGLVVPTAYTGLTLLSWALRPSTRRL</sequence>
<feature type="transmembrane region" description="Helical" evidence="5">
    <location>
        <begin position="115"/>
        <end position="132"/>
    </location>
</feature>
<dbReference type="RefSeq" id="WP_092887610.1">
    <property type="nucleotide sequence ID" value="NZ_FOOI01000016.1"/>
</dbReference>
<evidence type="ECO:0000256" key="2">
    <source>
        <dbReference type="ARBA" id="ARBA00022692"/>
    </source>
</evidence>
<dbReference type="InterPro" id="IPR032808">
    <property type="entry name" value="DoxX"/>
</dbReference>
<keyword evidence="4 5" id="KW-0472">Membrane</keyword>
<evidence type="ECO:0000256" key="4">
    <source>
        <dbReference type="ARBA" id="ARBA00023136"/>
    </source>
</evidence>
<dbReference type="Proteomes" id="UP000533017">
    <property type="component" value="Unassembled WGS sequence"/>
</dbReference>
<dbReference type="InterPro" id="IPR016944">
    <property type="entry name" value="UCP030066"/>
</dbReference>